<dbReference type="eggNOG" id="COG3568">
    <property type="taxonomic scope" value="Bacteria"/>
</dbReference>
<evidence type="ECO:0000313" key="3">
    <source>
        <dbReference type="EMBL" id="ELR70506.1"/>
    </source>
</evidence>
<keyword evidence="3" id="KW-0378">Hydrolase</keyword>
<dbReference type="RefSeq" id="WP_009581048.1">
    <property type="nucleotide sequence ID" value="NZ_AMZN01000052.1"/>
</dbReference>
<name>L8JNH4_9BACT</name>
<keyword evidence="3" id="KW-0269">Exonuclease</keyword>
<sequence>MTKLVVFVLGLMIASTFTNAQTPIKVMTFNIRYDSQTDYEQGNGWKQRRDNIVRLIRHYDPDLLGLQEAEKHQLDFLLEQLQVYDYIGISRDNKVDQGEYSAILYRKDRFKLGENSTFWLSETPETPSKGWDANLPRIVTWGEFDDKKNNKVFYFFNTHFDHIGVKARENSAQLVVKKIGEIAGPAPVILSGDFNATPEAPPYAILTEKLKDAKVASAHPVYGPDGTFSGFELSSPEKFPRIDYMFVRKLKVQDYETIADFFNDKFASDHLPIVMVVDLQE</sequence>
<dbReference type="STRING" id="1237149.C900_03665"/>
<dbReference type="AlphaFoldDB" id="L8JNH4"/>
<feature type="domain" description="Endonuclease/exonuclease/phosphatase" evidence="2">
    <location>
        <begin position="27"/>
        <end position="270"/>
    </location>
</feature>
<dbReference type="SUPFAM" id="SSF56219">
    <property type="entry name" value="DNase I-like"/>
    <property type="match status" value="1"/>
</dbReference>
<keyword evidence="1" id="KW-0732">Signal</keyword>
<protein>
    <submittedName>
        <fullName evidence="3">Endonuclease/exonuclease/phosphatase family protein</fullName>
    </submittedName>
</protein>
<comment type="caution">
    <text evidence="3">The sequence shown here is derived from an EMBL/GenBank/DDBJ whole genome shotgun (WGS) entry which is preliminary data.</text>
</comment>
<dbReference type="InterPro" id="IPR036691">
    <property type="entry name" value="Endo/exonu/phosph_ase_sf"/>
</dbReference>
<dbReference type="EMBL" id="AMZN01000052">
    <property type="protein sequence ID" value="ELR70506.1"/>
    <property type="molecule type" value="Genomic_DNA"/>
</dbReference>
<dbReference type="GO" id="GO:0004519">
    <property type="term" value="F:endonuclease activity"/>
    <property type="evidence" value="ECO:0007669"/>
    <property type="project" value="UniProtKB-KW"/>
</dbReference>
<evidence type="ECO:0000256" key="1">
    <source>
        <dbReference type="SAM" id="SignalP"/>
    </source>
</evidence>
<keyword evidence="4" id="KW-1185">Reference proteome</keyword>
<dbReference type="Pfam" id="PF03372">
    <property type="entry name" value="Exo_endo_phos"/>
    <property type="match status" value="1"/>
</dbReference>
<reference evidence="3 4" key="1">
    <citation type="submission" date="2012-12" db="EMBL/GenBank/DDBJ databases">
        <title>Genome assembly of Fulvivirga imtechensis AK7.</title>
        <authorList>
            <person name="Nupur N."/>
            <person name="Khatri I."/>
            <person name="Kumar R."/>
            <person name="Subramanian S."/>
            <person name="Pinnaka A."/>
        </authorList>
    </citation>
    <scope>NUCLEOTIDE SEQUENCE [LARGE SCALE GENOMIC DNA]</scope>
    <source>
        <strain evidence="3 4">AK7</strain>
    </source>
</reference>
<dbReference type="InterPro" id="IPR005135">
    <property type="entry name" value="Endo/exonuclease/phosphatase"/>
</dbReference>
<dbReference type="CDD" id="cd09083">
    <property type="entry name" value="EEP-1"/>
    <property type="match status" value="1"/>
</dbReference>
<dbReference type="Proteomes" id="UP000011135">
    <property type="component" value="Unassembled WGS sequence"/>
</dbReference>
<gene>
    <name evidence="3" type="ORF">C900_03665</name>
</gene>
<organism evidence="3 4">
    <name type="scientific">Fulvivirga imtechensis AK7</name>
    <dbReference type="NCBI Taxonomy" id="1237149"/>
    <lineage>
        <taxon>Bacteria</taxon>
        <taxon>Pseudomonadati</taxon>
        <taxon>Bacteroidota</taxon>
        <taxon>Cytophagia</taxon>
        <taxon>Cytophagales</taxon>
        <taxon>Fulvivirgaceae</taxon>
        <taxon>Fulvivirga</taxon>
    </lineage>
</organism>
<evidence type="ECO:0000259" key="2">
    <source>
        <dbReference type="Pfam" id="PF03372"/>
    </source>
</evidence>
<dbReference type="PANTHER" id="PTHR12121">
    <property type="entry name" value="CARBON CATABOLITE REPRESSOR PROTEIN 4"/>
    <property type="match status" value="1"/>
</dbReference>
<feature type="signal peptide" evidence="1">
    <location>
        <begin position="1"/>
        <end position="20"/>
    </location>
</feature>
<dbReference type="InterPro" id="IPR050410">
    <property type="entry name" value="CCR4/nocturin_mRNA_transcr"/>
</dbReference>
<evidence type="ECO:0000313" key="4">
    <source>
        <dbReference type="Proteomes" id="UP000011135"/>
    </source>
</evidence>
<keyword evidence="3" id="KW-0255">Endonuclease</keyword>
<dbReference type="PANTHER" id="PTHR12121:SF36">
    <property type="entry name" value="ENDONUCLEASE_EXONUCLEASE_PHOSPHATASE DOMAIN-CONTAINING PROTEIN"/>
    <property type="match status" value="1"/>
</dbReference>
<dbReference type="OrthoDB" id="9793162at2"/>
<accession>L8JNH4</accession>
<dbReference type="GO" id="GO:0000175">
    <property type="term" value="F:3'-5'-RNA exonuclease activity"/>
    <property type="evidence" value="ECO:0007669"/>
    <property type="project" value="TreeGrafter"/>
</dbReference>
<feature type="chain" id="PRO_5003993337" evidence="1">
    <location>
        <begin position="21"/>
        <end position="281"/>
    </location>
</feature>
<proteinExistence type="predicted"/>
<dbReference type="Gene3D" id="3.60.10.10">
    <property type="entry name" value="Endonuclease/exonuclease/phosphatase"/>
    <property type="match status" value="1"/>
</dbReference>
<keyword evidence="3" id="KW-0540">Nuclease</keyword>